<sequence>MNQQVKQLLMILVQILSLLFGPSGLRNPITPFPILTLQPHRSCSSTAELRSRIVGRYEHVVSYNQGYTCSS</sequence>
<feature type="signal peptide" evidence="1">
    <location>
        <begin position="1"/>
        <end position="24"/>
    </location>
</feature>
<dbReference type="AlphaFoldDB" id="A0A0D0DVK2"/>
<proteinExistence type="predicted"/>
<accession>A0A0D0DVK2</accession>
<protein>
    <submittedName>
        <fullName evidence="2">Unplaced genomic scaffold scaffold_353, whole genome shotgun sequence</fullName>
    </submittedName>
</protein>
<dbReference type="EMBL" id="KN825175">
    <property type="protein sequence ID" value="KIK93556.1"/>
    <property type="molecule type" value="Genomic_DNA"/>
</dbReference>
<dbReference type="InParanoid" id="A0A0D0DVK2"/>
<reference evidence="3" key="2">
    <citation type="submission" date="2015-01" db="EMBL/GenBank/DDBJ databases">
        <title>Evolutionary Origins and Diversification of the Mycorrhizal Mutualists.</title>
        <authorList>
            <consortium name="DOE Joint Genome Institute"/>
            <consortium name="Mycorrhizal Genomics Consortium"/>
            <person name="Kohler A."/>
            <person name="Kuo A."/>
            <person name="Nagy L.G."/>
            <person name="Floudas D."/>
            <person name="Copeland A."/>
            <person name="Barry K.W."/>
            <person name="Cichocki N."/>
            <person name="Veneault-Fourrey C."/>
            <person name="LaButti K."/>
            <person name="Lindquist E.A."/>
            <person name="Lipzen A."/>
            <person name="Lundell T."/>
            <person name="Morin E."/>
            <person name="Murat C."/>
            <person name="Riley R."/>
            <person name="Ohm R."/>
            <person name="Sun H."/>
            <person name="Tunlid A."/>
            <person name="Henrissat B."/>
            <person name="Grigoriev I.V."/>
            <person name="Hibbett D.S."/>
            <person name="Martin F."/>
        </authorList>
    </citation>
    <scope>NUCLEOTIDE SEQUENCE [LARGE SCALE GENOMIC DNA]</scope>
    <source>
        <strain evidence="3">Ve08.2h10</strain>
    </source>
</reference>
<name>A0A0D0DVK2_9AGAM</name>
<keyword evidence="1" id="KW-0732">Signal</keyword>
<dbReference type="Proteomes" id="UP000054538">
    <property type="component" value="Unassembled WGS sequence"/>
</dbReference>
<organism evidence="2 3">
    <name type="scientific">Paxillus rubicundulus Ve08.2h10</name>
    <dbReference type="NCBI Taxonomy" id="930991"/>
    <lineage>
        <taxon>Eukaryota</taxon>
        <taxon>Fungi</taxon>
        <taxon>Dikarya</taxon>
        <taxon>Basidiomycota</taxon>
        <taxon>Agaricomycotina</taxon>
        <taxon>Agaricomycetes</taxon>
        <taxon>Agaricomycetidae</taxon>
        <taxon>Boletales</taxon>
        <taxon>Paxilineae</taxon>
        <taxon>Paxillaceae</taxon>
        <taxon>Paxillus</taxon>
    </lineage>
</organism>
<gene>
    <name evidence="2" type="ORF">PAXRUDRAFT_828850</name>
</gene>
<evidence type="ECO:0000256" key="1">
    <source>
        <dbReference type="SAM" id="SignalP"/>
    </source>
</evidence>
<evidence type="ECO:0000313" key="2">
    <source>
        <dbReference type="EMBL" id="KIK93556.1"/>
    </source>
</evidence>
<evidence type="ECO:0000313" key="3">
    <source>
        <dbReference type="Proteomes" id="UP000054538"/>
    </source>
</evidence>
<reference evidence="2 3" key="1">
    <citation type="submission" date="2014-04" db="EMBL/GenBank/DDBJ databases">
        <authorList>
            <consortium name="DOE Joint Genome Institute"/>
            <person name="Kuo A."/>
            <person name="Kohler A."/>
            <person name="Jargeat P."/>
            <person name="Nagy L.G."/>
            <person name="Floudas D."/>
            <person name="Copeland A."/>
            <person name="Barry K.W."/>
            <person name="Cichocki N."/>
            <person name="Veneault-Fourrey C."/>
            <person name="LaButti K."/>
            <person name="Lindquist E.A."/>
            <person name="Lipzen A."/>
            <person name="Lundell T."/>
            <person name="Morin E."/>
            <person name="Murat C."/>
            <person name="Sun H."/>
            <person name="Tunlid A."/>
            <person name="Henrissat B."/>
            <person name="Grigoriev I.V."/>
            <person name="Hibbett D.S."/>
            <person name="Martin F."/>
            <person name="Nordberg H.P."/>
            <person name="Cantor M.N."/>
            <person name="Hua S.X."/>
        </authorList>
    </citation>
    <scope>NUCLEOTIDE SEQUENCE [LARGE SCALE GENOMIC DNA]</scope>
    <source>
        <strain evidence="2 3">Ve08.2h10</strain>
    </source>
</reference>
<dbReference type="HOGENOM" id="CLU_2740789_0_0_1"/>
<feature type="chain" id="PRO_5002209266" evidence="1">
    <location>
        <begin position="25"/>
        <end position="71"/>
    </location>
</feature>
<keyword evidence="3" id="KW-1185">Reference proteome</keyword>